<dbReference type="CDD" id="cd10918">
    <property type="entry name" value="CE4_NodB_like_5s_6s"/>
    <property type="match status" value="1"/>
</dbReference>
<evidence type="ECO:0000256" key="1">
    <source>
        <dbReference type="ARBA" id="ARBA00004613"/>
    </source>
</evidence>
<dbReference type="Proteomes" id="UP000286268">
    <property type="component" value="Chromosome"/>
</dbReference>
<protein>
    <submittedName>
        <fullName evidence="6">Xylanase deacetylase</fullName>
    </submittedName>
</protein>
<dbReference type="SUPFAM" id="SSF88713">
    <property type="entry name" value="Glycoside hydrolase/deacetylase"/>
    <property type="match status" value="1"/>
</dbReference>
<dbReference type="InterPro" id="IPR002509">
    <property type="entry name" value="NODB_dom"/>
</dbReference>
<feature type="region of interest" description="Disordered" evidence="3">
    <location>
        <begin position="33"/>
        <end position="71"/>
    </location>
</feature>
<feature type="transmembrane region" description="Helical" evidence="4">
    <location>
        <begin position="6"/>
        <end position="25"/>
    </location>
</feature>
<keyword evidence="6" id="KW-0326">Glycosidase</keyword>
<accession>A0A3R5TDM8</accession>
<dbReference type="InterPro" id="IPR051398">
    <property type="entry name" value="Polysacch_Deacetylase"/>
</dbReference>
<comment type="subcellular location">
    <subcellularLocation>
        <location evidence="1">Secreted</location>
    </subcellularLocation>
</comment>
<keyword evidence="4" id="KW-1133">Transmembrane helix</keyword>
<dbReference type="AlphaFoldDB" id="A0A3R5TDM8"/>
<keyword evidence="4" id="KW-0812">Transmembrane</keyword>
<gene>
    <name evidence="6" type="ORF">C1I91_04450</name>
</gene>
<dbReference type="GO" id="GO:0016810">
    <property type="term" value="F:hydrolase activity, acting on carbon-nitrogen (but not peptide) bonds"/>
    <property type="evidence" value="ECO:0007669"/>
    <property type="project" value="InterPro"/>
</dbReference>
<dbReference type="GO" id="GO:0005576">
    <property type="term" value="C:extracellular region"/>
    <property type="evidence" value="ECO:0007669"/>
    <property type="project" value="UniProtKB-SubCell"/>
</dbReference>
<keyword evidence="7" id="KW-1185">Reference proteome</keyword>
<dbReference type="InterPro" id="IPR011330">
    <property type="entry name" value="Glyco_hydro/deAcase_b/a-brl"/>
</dbReference>
<sequence>MNKKNIFLWIICLILTIAIVFVVFIGESMRKSTTSDSSQTKKNEQATNSTKETSTPVKTDDANKANNAPVAPKNRFDGLKLTNADNGIPVLCYHEINNNKGSDLSLDTTTFAAEMKYLKDNGYFTLTMDELYSYMKEGKEIPEKSVVLTFDNGYSSTYTNVFPVLKDLNFKATIFVLSDSINTDNYLSTAQIKELSNNGLDVAVHIGDNSNISKLSLDKQLSTLKQSKQSLEGIINKGINFVSYGYSNPTENTKKATEQAGFKMAFNIQNSLADKKDNIFNLDRFYIGSKTTLNDFTNILNSKKK</sequence>
<dbReference type="EMBL" id="CP025746">
    <property type="protein sequence ID" value="QAA30970.1"/>
    <property type="molecule type" value="Genomic_DNA"/>
</dbReference>
<dbReference type="Gene3D" id="3.20.20.370">
    <property type="entry name" value="Glycoside hydrolase/deacetylase"/>
    <property type="match status" value="1"/>
</dbReference>
<evidence type="ECO:0000256" key="2">
    <source>
        <dbReference type="ARBA" id="ARBA00022729"/>
    </source>
</evidence>
<keyword evidence="6" id="KW-0119">Carbohydrate metabolism</keyword>
<keyword evidence="6" id="KW-0858">Xylan degradation</keyword>
<dbReference type="RefSeq" id="WP_128211492.1">
    <property type="nucleotide sequence ID" value="NZ_CP025746.1"/>
</dbReference>
<keyword evidence="4" id="KW-0472">Membrane</keyword>
<dbReference type="PROSITE" id="PS51677">
    <property type="entry name" value="NODB"/>
    <property type="match status" value="1"/>
</dbReference>
<evidence type="ECO:0000259" key="5">
    <source>
        <dbReference type="PROSITE" id="PS51677"/>
    </source>
</evidence>
<dbReference type="PANTHER" id="PTHR34216">
    <property type="match status" value="1"/>
</dbReference>
<evidence type="ECO:0000313" key="7">
    <source>
        <dbReference type="Proteomes" id="UP000286268"/>
    </source>
</evidence>
<keyword evidence="2" id="KW-0732">Signal</keyword>
<evidence type="ECO:0000313" key="6">
    <source>
        <dbReference type="EMBL" id="QAA30970.1"/>
    </source>
</evidence>
<reference evidence="6 7" key="1">
    <citation type="submission" date="2018-01" db="EMBL/GenBank/DDBJ databases">
        <title>Genome Sequencing and Assembly of Anaerobacter polyendosporus strain CT4.</title>
        <authorList>
            <person name="Tachaapaikoon C."/>
            <person name="Sutheeworapong S."/>
            <person name="Jenjaroenpun P."/>
            <person name="Wongsurawat T."/>
            <person name="Nookeaw I."/>
            <person name="Cheawchanlertfa P."/>
            <person name="Kosugi A."/>
            <person name="Cheevadhanarak S."/>
            <person name="Ratanakhanokchai K."/>
        </authorList>
    </citation>
    <scope>NUCLEOTIDE SEQUENCE [LARGE SCALE GENOMIC DNA]</scope>
    <source>
        <strain evidence="6 7">CT4</strain>
    </source>
</reference>
<keyword evidence="6" id="KW-0378">Hydrolase</keyword>
<dbReference type="Pfam" id="PF01522">
    <property type="entry name" value="Polysacc_deac_1"/>
    <property type="match status" value="1"/>
</dbReference>
<proteinExistence type="predicted"/>
<dbReference type="GO" id="GO:0045493">
    <property type="term" value="P:xylan catabolic process"/>
    <property type="evidence" value="ECO:0007669"/>
    <property type="project" value="UniProtKB-KW"/>
</dbReference>
<dbReference type="KEGG" id="cmah:C1I91_04450"/>
<evidence type="ECO:0000256" key="3">
    <source>
        <dbReference type="SAM" id="MobiDB-lite"/>
    </source>
</evidence>
<organism evidence="6 7">
    <name type="scientific">Clostridium manihotivorum</name>
    <dbReference type="NCBI Taxonomy" id="2320868"/>
    <lineage>
        <taxon>Bacteria</taxon>
        <taxon>Bacillati</taxon>
        <taxon>Bacillota</taxon>
        <taxon>Clostridia</taxon>
        <taxon>Eubacteriales</taxon>
        <taxon>Clostridiaceae</taxon>
        <taxon>Clostridium</taxon>
    </lineage>
</organism>
<feature type="compositionally biased region" description="Polar residues" evidence="3">
    <location>
        <begin position="45"/>
        <end position="57"/>
    </location>
</feature>
<dbReference type="GO" id="GO:0016798">
    <property type="term" value="F:hydrolase activity, acting on glycosyl bonds"/>
    <property type="evidence" value="ECO:0007669"/>
    <property type="project" value="UniProtKB-KW"/>
</dbReference>
<dbReference type="PANTHER" id="PTHR34216:SF3">
    <property type="entry name" value="POLY-BETA-1,6-N-ACETYL-D-GLUCOSAMINE N-DEACETYLASE"/>
    <property type="match status" value="1"/>
</dbReference>
<name>A0A3R5TDM8_9CLOT</name>
<evidence type="ECO:0000256" key="4">
    <source>
        <dbReference type="SAM" id="Phobius"/>
    </source>
</evidence>
<keyword evidence="6" id="KW-0624">Polysaccharide degradation</keyword>
<feature type="domain" description="NodB homology" evidence="5">
    <location>
        <begin position="144"/>
        <end position="305"/>
    </location>
</feature>
<dbReference type="OrthoDB" id="9778320at2"/>